<dbReference type="GO" id="GO:0016740">
    <property type="term" value="F:transferase activity"/>
    <property type="evidence" value="ECO:0007669"/>
    <property type="project" value="UniProtKB-KW"/>
</dbReference>
<feature type="transmembrane region" description="Helical" evidence="7">
    <location>
        <begin position="145"/>
        <end position="170"/>
    </location>
</feature>
<accession>A0A540WUP7</accession>
<dbReference type="Pfam" id="PF03706">
    <property type="entry name" value="LPG_synthase_TM"/>
    <property type="match status" value="1"/>
</dbReference>
<dbReference type="InterPro" id="IPR002575">
    <property type="entry name" value="Aminoglycoside_PTrfase"/>
</dbReference>
<evidence type="ECO:0000313" key="10">
    <source>
        <dbReference type="Proteomes" id="UP000315369"/>
    </source>
</evidence>
<evidence type="ECO:0000259" key="8">
    <source>
        <dbReference type="Pfam" id="PF01636"/>
    </source>
</evidence>
<gene>
    <name evidence="9" type="ORF">FJV41_27365</name>
</gene>
<keyword evidence="10" id="KW-1185">Reference proteome</keyword>
<protein>
    <submittedName>
        <fullName evidence="9">Phosphotransferase</fullName>
    </submittedName>
</protein>
<reference evidence="9 10" key="1">
    <citation type="submission" date="2019-06" db="EMBL/GenBank/DDBJ databases">
        <authorList>
            <person name="Livingstone P."/>
            <person name="Whitworth D."/>
        </authorList>
    </citation>
    <scope>NUCLEOTIDE SEQUENCE [LARGE SCALE GENOMIC DNA]</scope>
    <source>
        <strain evidence="9 10">AM401</strain>
    </source>
</reference>
<dbReference type="Proteomes" id="UP000315369">
    <property type="component" value="Unassembled WGS sequence"/>
</dbReference>
<feature type="transmembrane region" description="Helical" evidence="7">
    <location>
        <begin position="330"/>
        <end position="349"/>
    </location>
</feature>
<feature type="transmembrane region" description="Helical" evidence="7">
    <location>
        <begin position="34"/>
        <end position="52"/>
    </location>
</feature>
<dbReference type="GO" id="GO:0005886">
    <property type="term" value="C:plasma membrane"/>
    <property type="evidence" value="ECO:0007669"/>
    <property type="project" value="UniProtKB-SubCell"/>
</dbReference>
<dbReference type="OrthoDB" id="9786506at2"/>
<feature type="transmembrane region" description="Helical" evidence="7">
    <location>
        <begin position="254"/>
        <end position="275"/>
    </location>
</feature>
<evidence type="ECO:0000256" key="7">
    <source>
        <dbReference type="SAM" id="Phobius"/>
    </source>
</evidence>
<comment type="caution">
    <text evidence="9">The sequence shown here is derived from an EMBL/GenBank/DDBJ whole genome shotgun (WGS) entry which is preliminary data.</text>
</comment>
<dbReference type="Pfam" id="PF01636">
    <property type="entry name" value="APH"/>
    <property type="match status" value="1"/>
</dbReference>
<keyword evidence="3 7" id="KW-0812">Transmembrane</keyword>
<name>A0A540WUP7_9BACT</name>
<keyword evidence="4 7" id="KW-1133">Transmembrane helix</keyword>
<evidence type="ECO:0000256" key="1">
    <source>
        <dbReference type="ARBA" id="ARBA00004651"/>
    </source>
</evidence>
<dbReference type="EMBL" id="VIFM01000126">
    <property type="protein sequence ID" value="TQF12745.1"/>
    <property type="molecule type" value="Genomic_DNA"/>
</dbReference>
<evidence type="ECO:0000313" key="9">
    <source>
        <dbReference type="EMBL" id="TQF12745.1"/>
    </source>
</evidence>
<feature type="region of interest" description="Disordered" evidence="6">
    <location>
        <begin position="1"/>
        <end position="29"/>
    </location>
</feature>
<feature type="transmembrane region" description="Helical" evidence="7">
    <location>
        <begin position="64"/>
        <end position="85"/>
    </location>
</feature>
<keyword evidence="5 7" id="KW-0472">Membrane</keyword>
<dbReference type="InterPro" id="IPR022791">
    <property type="entry name" value="L-PG_synthase/AglD"/>
</dbReference>
<evidence type="ECO:0000256" key="6">
    <source>
        <dbReference type="SAM" id="MobiDB-lite"/>
    </source>
</evidence>
<feature type="transmembrane region" description="Helical" evidence="7">
    <location>
        <begin position="182"/>
        <end position="205"/>
    </location>
</feature>
<feature type="compositionally biased region" description="Basic residues" evidence="6">
    <location>
        <begin position="1"/>
        <end position="23"/>
    </location>
</feature>
<evidence type="ECO:0000256" key="2">
    <source>
        <dbReference type="ARBA" id="ARBA00022475"/>
    </source>
</evidence>
<evidence type="ECO:0000256" key="3">
    <source>
        <dbReference type="ARBA" id="ARBA00022692"/>
    </source>
</evidence>
<dbReference type="Gene3D" id="3.90.1200.10">
    <property type="match status" value="1"/>
</dbReference>
<feature type="transmembrane region" description="Helical" evidence="7">
    <location>
        <begin position="232"/>
        <end position="248"/>
    </location>
</feature>
<evidence type="ECO:0000256" key="4">
    <source>
        <dbReference type="ARBA" id="ARBA00022989"/>
    </source>
</evidence>
<sequence length="748" mass="83412">MPRLRGQRQWRGGGRGRGHHRGPRPGGPLKHARGWGLALVAVGLLVSAAFLSRFVDGSHQSGQWVPDSTLAVWVIPLAVLCQGLAHVLRAKNAQRLLRVVRPTTWRILFSGLSVGFLFNALLPFRLGELVRAHLIGRQMRISRAVVLFTILFERAVDGLVLALCAVGVGLATRAQAPEAAALMLRLAMGVGAASVAVAVLAWLLFTQNRRMLRAVGAFTALLNDRLKDRTRFVLWSIIYGTHVIFRSARLGRFVVTSMGMWVLYLGSMAALAHGFAPGHGALAILGTAVSAYLAVGVPSGPGFLGTFHYYFSELARGLLGIDGVPLGLSLVSWAVLIGPFSAVGLYFLLQRGREQAADAPVALEPLKNKLHRDSDISREFSHFLDEYFSGQALSHVLSTGELRGDFRMVHTFKGGSNASTLLVWDGEGLRVRKVTLPQHLEKLKAQHDWLESRRHLPHLPRPLRELRTEDYYAFDLEYRKEYVPFFQFIHSEDVERGKQVLDRVLDFVDQHLYEHAERRDEPDMLERYLREKVVAKVNDAAALSPTLAALLAHDTLCINGQHYENMGPALARLRANPRALAELASMRQTPIHGDLTVDNLIVRKEDGDFLVLDPNNENAISDPVVDLGKLCQSLHSGYEFLCQVSRAKVEGAVVEYEESMSSRYAELYLHLQRRFETTLPPEVRRTVLFHEAVHYCRMLTYRARINPSSLPAFFATAVRLFNQFNDQYASETSASPLQGEDPSRKRLA</sequence>
<organism evidence="9 10">
    <name type="scientific">Myxococcus llanfairpwllgwyngyllgogerychwyrndrobwllllantysiliogogogochensis</name>
    <dbReference type="NCBI Taxonomy" id="2590453"/>
    <lineage>
        <taxon>Bacteria</taxon>
        <taxon>Pseudomonadati</taxon>
        <taxon>Myxococcota</taxon>
        <taxon>Myxococcia</taxon>
        <taxon>Myxococcales</taxon>
        <taxon>Cystobacterineae</taxon>
        <taxon>Myxococcaceae</taxon>
        <taxon>Myxococcus</taxon>
    </lineage>
</organism>
<proteinExistence type="predicted"/>
<dbReference type="InterPro" id="IPR011009">
    <property type="entry name" value="Kinase-like_dom_sf"/>
</dbReference>
<dbReference type="AlphaFoldDB" id="A0A540WUP7"/>
<dbReference type="SUPFAM" id="SSF56112">
    <property type="entry name" value="Protein kinase-like (PK-like)"/>
    <property type="match status" value="1"/>
</dbReference>
<feature type="domain" description="Aminoglycoside phosphotransferase" evidence="8">
    <location>
        <begin position="412"/>
        <end position="633"/>
    </location>
</feature>
<keyword evidence="9" id="KW-0808">Transferase</keyword>
<feature type="transmembrane region" description="Helical" evidence="7">
    <location>
        <begin position="282"/>
        <end position="310"/>
    </location>
</feature>
<evidence type="ECO:0000256" key="5">
    <source>
        <dbReference type="ARBA" id="ARBA00023136"/>
    </source>
</evidence>
<keyword evidence="2" id="KW-1003">Cell membrane</keyword>
<comment type="subcellular location">
    <subcellularLocation>
        <location evidence="1">Cell membrane</location>
        <topology evidence="1">Multi-pass membrane protein</topology>
    </subcellularLocation>
</comment>